<comment type="caution">
    <text evidence="1">The sequence shown here is derived from an EMBL/GenBank/DDBJ whole genome shotgun (WGS) entry which is preliminary data.</text>
</comment>
<evidence type="ECO:0000313" key="2">
    <source>
        <dbReference type="Proteomes" id="UP000706525"/>
    </source>
</evidence>
<keyword evidence="2" id="KW-1185">Reference proteome</keyword>
<dbReference type="Proteomes" id="UP000706525">
    <property type="component" value="Unassembled WGS sequence"/>
</dbReference>
<organism evidence="1 2">
    <name type="scientific">Cupriavidus pampae</name>
    <dbReference type="NCBI Taxonomy" id="659251"/>
    <lineage>
        <taxon>Bacteria</taxon>
        <taxon>Pseudomonadati</taxon>
        <taxon>Pseudomonadota</taxon>
        <taxon>Betaproteobacteria</taxon>
        <taxon>Burkholderiales</taxon>
        <taxon>Burkholderiaceae</taxon>
        <taxon>Cupriavidus</taxon>
    </lineage>
</organism>
<proteinExistence type="predicted"/>
<dbReference type="EMBL" id="CAJZAG010000004">
    <property type="protein sequence ID" value="CAG9171551.1"/>
    <property type="molecule type" value="Genomic_DNA"/>
</dbReference>
<protein>
    <submittedName>
        <fullName evidence="1">Uncharacterized protein</fullName>
    </submittedName>
</protein>
<sequence length="67" mass="7458">MPVLWFLDFALYTGQARHERRSDKVLPYGLKFRAGTGFAGDKGVWNVASQPHICTFGTRATRSGPCL</sequence>
<reference evidence="1 2" key="1">
    <citation type="submission" date="2021-08" db="EMBL/GenBank/DDBJ databases">
        <authorList>
            <person name="Peeters C."/>
        </authorList>
    </citation>
    <scope>NUCLEOTIDE SEQUENCE [LARGE SCALE GENOMIC DNA]</scope>
    <source>
        <strain evidence="1 2">LMG 32289</strain>
    </source>
</reference>
<name>A0ABM8WVL8_9BURK</name>
<evidence type="ECO:0000313" key="1">
    <source>
        <dbReference type="EMBL" id="CAG9171551.1"/>
    </source>
</evidence>
<gene>
    <name evidence="1" type="ORF">LMG32289_02419</name>
</gene>
<accession>A0ABM8WVL8</accession>